<dbReference type="Pfam" id="PF22939">
    <property type="entry name" value="WHD_GPIID"/>
    <property type="match status" value="1"/>
</dbReference>
<dbReference type="PANTHER" id="PTHR23206">
    <property type="entry name" value="MASK PROTEIN"/>
    <property type="match status" value="1"/>
</dbReference>
<dbReference type="STRING" id="1810919.A0A3D8SCH6"/>
<organism evidence="11 12">
    <name type="scientific">Aspergillus mulundensis</name>
    <dbReference type="NCBI Taxonomy" id="1810919"/>
    <lineage>
        <taxon>Eukaryota</taxon>
        <taxon>Fungi</taxon>
        <taxon>Dikarya</taxon>
        <taxon>Ascomycota</taxon>
        <taxon>Pezizomycotina</taxon>
        <taxon>Eurotiomycetes</taxon>
        <taxon>Eurotiomycetidae</taxon>
        <taxon>Eurotiales</taxon>
        <taxon>Aspergillaceae</taxon>
        <taxon>Aspergillus</taxon>
        <taxon>Aspergillus subgen. Nidulantes</taxon>
    </lineage>
</organism>
<feature type="chain" id="PRO_5017704904" description="NACHT domain-containing protein" evidence="7">
    <location>
        <begin position="22"/>
        <end position="1318"/>
    </location>
</feature>
<feature type="signal peptide" evidence="7">
    <location>
        <begin position="1"/>
        <end position="21"/>
    </location>
</feature>
<dbReference type="PROSITE" id="PS50088">
    <property type="entry name" value="ANK_REPEAT"/>
    <property type="match status" value="11"/>
</dbReference>
<dbReference type="SUPFAM" id="SSF57850">
    <property type="entry name" value="RING/U-box"/>
    <property type="match status" value="1"/>
</dbReference>
<proteinExistence type="predicted"/>
<feature type="domain" description="GPI inositol-deacylase winged helix" evidence="9">
    <location>
        <begin position="497"/>
        <end position="581"/>
    </location>
</feature>
<dbReference type="PROSITE" id="PS50297">
    <property type="entry name" value="ANK_REP_REGION"/>
    <property type="match status" value="10"/>
</dbReference>
<feature type="repeat" description="ANK" evidence="6">
    <location>
        <begin position="917"/>
        <end position="949"/>
    </location>
</feature>
<evidence type="ECO:0000256" key="7">
    <source>
        <dbReference type="SAM" id="SignalP"/>
    </source>
</evidence>
<accession>A0A3D8SCH6</accession>
<dbReference type="InterPro" id="IPR038305">
    <property type="entry name" value="HeLo_sf"/>
</dbReference>
<evidence type="ECO:0000256" key="2">
    <source>
        <dbReference type="ARBA" id="ARBA00022737"/>
    </source>
</evidence>
<feature type="repeat" description="ANK" evidence="6">
    <location>
        <begin position="818"/>
        <end position="850"/>
    </location>
</feature>
<feature type="repeat" description="ANK" evidence="6">
    <location>
        <begin position="1063"/>
        <end position="1099"/>
    </location>
</feature>
<dbReference type="Gene3D" id="3.40.50.300">
    <property type="entry name" value="P-loop containing nucleotide triphosphate hydrolases"/>
    <property type="match status" value="1"/>
</dbReference>
<keyword evidence="2" id="KW-0677">Repeat</keyword>
<dbReference type="PRINTS" id="PR01415">
    <property type="entry name" value="ANKYRIN"/>
</dbReference>
<dbReference type="InterPro" id="IPR027417">
    <property type="entry name" value="P-loop_NTPase"/>
</dbReference>
<evidence type="ECO:0000256" key="6">
    <source>
        <dbReference type="PROSITE-ProRule" id="PRU00023"/>
    </source>
</evidence>
<keyword evidence="3" id="KW-0863">Zinc-finger</keyword>
<keyword evidence="5 6" id="KW-0040">ANK repeat</keyword>
<evidence type="ECO:0008006" key="13">
    <source>
        <dbReference type="Google" id="ProtNLM"/>
    </source>
</evidence>
<keyword evidence="4" id="KW-0862">Zinc</keyword>
<dbReference type="EMBL" id="PVWQ01000004">
    <property type="protein sequence ID" value="RDW84057.1"/>
    <property type="molecule type" value="Genomic_DNA"/>
</dbReference>
<feature type="repeat" description="ANK" evidence="6">
    <location>
        <begin position="851"/>
        <end position="883"/>
    </location>
</feature>
<dbReference type="InterPro" id="IPR056884">
    <property type="entry name" value="NPHP3-like_N"/>
</dbReference>
<protein>
    <recommendedName>
        <fullName evidence="13">NACHT domain-containing protein</fullName>
    </recommendedName>
</protein>
<keyword evidence="1" id="KW-0479">Metal-binding</keyword>
<dbReference type="Pfam" id="PF24883">
    <property type="entry name" value="NPHP3_N"/>
    <property type="match status" value="1"/>
</dbReference>
<evidence type="ECO:0000259" key="10">
    <source>
        <dbReference type="Pfam" id="PF24883"/>
    </source>
</evidence>
<dbReference type="GO" id="GO:0005737">
    <property type="term" value="C:cytoplasm"/>
    <property type="evidence" value="ECO:0007669"/>
    <property type="project" value="TreeGrafter"/>
</dbReference>
<feature type="repeat" description="ANK" evidence="6">
    <location>
        <begin position="1100"/>
        <end position="1132"/>
    </location>
</feature>
<dbReference type="InterPro" id="IPR002110">
    <property type="entry name" value="Ankyrin_rpt"/>
</dbReference>
<dbReference type="Pfam" id="PF00023">
    <property type="entry name" value="Ank"/>
    <property type="match status" value="1"/>
</dbReference>
<dbReference type="OrthoDB" id="1577640at2759"/>
<dbReference type="GO" id="GO:0008270">
    <property type="term" value="F:zinc ion binding"/>
    <property type="evidence" value="ECO:0007669"/>
    <property type="project" value="UniProtKB-KW"/>
</dbReference>
<dbReference type="InterPro" id="IPR054471">
    <property type="entry name" value="GPIID_WHD"/>
</dbReference>
<dbReference type="Proteomes" id="UP000256690">
    <property type="component" value="Unassembled WGS sequence"/>
</dbReference>
<feature type="repeat" description="ANK" evidence="6">
    <location>
        <begin position="997"/>
        <end position="1029"/>
    </location>
</feature>
<feature type="repeat" description="ANK" evidence="6">
    <location>
        <begin position="1030"/>
        <end position="1062"/>
    </location>
</feature>
<feature type="repeat" description="ANK" evidence="6">
    <location>
        <begin position="748"/>
        <end position="780"/>
    </location>
</feature>
<dbReference type="SMART" id="SM00248">
    <property type="entry name" value="ANK"/>
    <property type="match status" value="12"/>
</dbReference>
<comment type="caution">
    <text evidence="11">The sequence shown here is derived from an EMBL/GenBank/DDBJ whole genome shotgun (WGS) entry which is preliminary data.</text>
</comment>
<evidence type="ECO:0000313" key="11">
    <source>
        <dbReference type="EMBL" id="RDW84057.1"/>
    </source>
</evidence>
<dbReference type="SUPFAM" id="SSF48403">
    <property type="entry name" value="Ankyrin repeat"/>
    <property type="match status" value="3"/>
</dbReference>
<dbReference type="Pfam" id="PF14479">
    <property type="entry name" value="HeLo"/>
    <property type="match status" value="1"/>
</dbReference>
<feature type="repeat" description="ANK" evidence="6">
    <location>
        <begin position="781"/>
        <end position="817"/>
    </location>
</feature>
<dbReference type="Gene3D" id="1.25.40.20">
    <property type="entry name" value="Ankyrin repeat-containing domain"/>
    <property type="match status" value="6"/>
</dbReference>
<evidence type="ECO:0000313" key="12">
    <source>
        <dbReference type="Proteomes" id="UP000256690"/>
    </source>
</evidence>
<dbReference type="Gene3D" id="1.20.120.1020">
    <property type="entry name" value="Prion-inhibition and propagation, HeLo domain"/>
    <property type="match status" value="1"/>
</dbReference>
<evidence type="ECO:0000256" key="3">
    <source>
        <dbReference type="ARBA" id="ARBA00022771"/>
    </source>
</evidence>
<evidence type="ECO:0000256" key="4">
    <source>
        <dbReference type="ARBA" id="ARBA00022833"/>
    </source>
</evidence>
<dbReference type="InterPro" id="IPR043145">
    <property type="entry name" value="Znf_ZZ_sf"/>
</dbReference>
<evidence type="ECO:0000259" key="9">
    <source>
        <dbReference type="Pfam" id="PF22939"/>
    </source>
</evidence>
<dbReference type="Pfam" id="PF13637">
    <property type="entry name" value="Ank_4"/>
    <property type="match status" value="1"/>
</dbReference>
<reference evidence="11 12" key="1">
    <citation type="journal article" date="2018" name="IMA Fungus">
        <title>IMA Genome-F 9: Draft genome sequence of Annulohypoxylon stygium, Aspergillus mulundensis, Berkeleyomyces basicola (syn. Thielaviopsis basicola), Ceratocystis smalleyi, two Cercospora beticola strains, Coleophoma cylindrospora, Fusarium fracticaudum, Phialophora cf. hyalina, and Morchella septimelata.</title>
        <authorList>
            <person name="Wingfield B.D."/>
            <person name="Bills G.F."/>
            <person name="Dong Y."/>
            <person name="Huang W."/>
            <person name="Nel W.J."/>
            <person name="Swalarsk-Parry B.S."/>
            <person name="Vaghefi N."/>
            <person name="Wilken P.M."/>
            <person name="An Z."/>
            <person name="de Beer Z.W."/>
            <person name="De Vos L."/>
            <person name="Chen L."/>
            <person name="Duong T.A."/>
            <person name="Gao Y."/>
            <person name="Hammerbacher A."/>
            <person name="Kikkert J.R."/>
            <person name="Li Y."/>
            <person name="Li H."/>
            <person name="Li K."/>
            <person name="Li Q."/>
            <person name="Liu X."/>
            <person name="Ma X."/>
            <person name="Naidoo K."/>
            <person name="Pethybridge S.J."/>
            <person name="Sun J."/>
            <person name="Steenkamp E.T."/>
            <person name="van der Nest M.A."/>
            <person name="van Wyk S."/>
            <person name="Wingfield M.J."/>
            <person name="Xiong C."/>
            <person name="Yue Q."/>
            <person name="Zhang X."/>
        </authorList>
    </citation>
    <scope>NUCLEOTIDE SEQUENCE [LARGE SCALE GENOMIC DNA]</scope>
    <source>
        <strain evidence="11 12">DSM 5745</strain>
    </source>
</reference>
<evidence type="ECO:0000256" key="1">
    <source>
        <dbReference type="ARBA" id="ARBA00022723"/>
    </source>
</evidence>
<sequence>MELSGFTVGVAGLLALYEVAAKTVHSVEHFSSESLQSRYDATKVSFDRWGKETGIARDALAKASAFHRQLQDQTAVSAIADLLKSIRVVLSGVDYTTARYHDNANHQTSTELHLRSRLQSAASESEKLSRQIDDFDRLVQKLYLLIPLEDLPYDQSQGLQSALLESHRSHNLDRILRWLDATISEDYFDAYCSTRLHTTCDWILKHRTYAAWLRGPLRESSKVLWIHGPSGYGKSVLCAFIIQRLRDTRSNSVYNAFCSADNELQRDPIYVLRAWIIQAVSRDQSVFEMVHHYLDKHHDPTAPPSCKAAKATHSDLWNLFQKLLSHDPSAIFIIDGLDECPRVSTSRVDSSRSRGDVLDQLVHLLPESAARLLVVSRNEDDIKAQIGPHNAKRSGVKLYELSLTKDLVAPDVARFAEHVVVQKLPGESDKYQQKIAAQMAEKSDGMFLMVRLQSRNLRPRKRKRNYQLHPSIDEMPTDLVRIYERDWSNIQNLSDSDRRRAETILRWVVFANRLLTIAELSEAVTFLDNRDEKYVHEEILALCDSFLELRPSNTPTVWDSHIVHLIHFSAVEFLLGQQTFSDAMSQSFYLGRHCLEYINNNKSWHVEEESQNPIRSLSFRKYASSEWYDHLRRAQHHRDKLRPQLLSFFAEPNPNWDNWRQEFESSEDTVFAASRLRAFCSSPGGRMYYACLFGFLEVVKDLHGKHMANINEGGGFYGNPVQAASVAGNMDVLQFLLRKNANIHEHGRYGSALHAAAAHDQETAALELLSSGASISATDSDGNSPLSVAAKHASDSVSRLLINRLIDQGVDLDVADNDGWTCLHWAAQSGDIKTFKLLLESGCSIELADEEGDMPLHISTLQGHENLVQAMLDAGADTEARDSEGYTALHIAASCGHYRTCQVLIKAGACLYRSTMTGRTPLLYAALQGDHKIVKLLLDSETCTTIPDRDGNTAPLMTTCVDNDGNSALHIAAEHGHLEAAKLLLSSRADPALPNFYGETPLILASLKGKVEIIQQLLKAGAKVSRADDDGDTALHCAAENGYQDIVVSLLACGADVSASNSKGWTPLHLAASEGYIEVVRPLIRALIEAGGDIDKVRHDGRTALQLAFYFEYRDIILLLLDKSASLDSLDLYGMAPWEYASAEFRATIPQCQDCREPTESERQQRAKASIRKIAQGITPGGKKDLLTLLALGYCILVLQDTASAAVVYDQTVSMNMHSRNGPTFHHKATYCEGCEDSSGIVSTRYACTICVDRDFCASCMTQYNEGVDFDLRNPCNGHQFLCIPSDAFKPEECTDIYTEKFVKWLKDLALRYQPEDS</sequence>
<dbReference type="GeneID" id="38114753"/>
<gene>
    <name evidence="11" type="ORF">DSM5745_04383</name>
</gene>
<feature type="repeat" description="ANK" evidence="6">
    <location>
        <begin position="964"/>
        <end position="996"/>
    </location>
</feature>
<dbReference type="Gene3D" id="3.30.60.90">
    <property type="match status" value="1"/>
</dbReference>
<dbReference type="SUPFAM" id="SSF52540">
    <property type="entry name" value="P-loop containing nucleoside triphosphate hydrolases"/>
    <property type="match status" value="1"/>
</dbReference>
<evidence type="ECO:0000256" key="5">
    <source>
        <dbReference type="ARBA" id="ARBA00023043"/>
    </source>
</evidence>
<dbReference type="PANTHER" id="PTHR23206:SF7">
    <property type="entry name" value="PROTEIN KINASE DOMAIN-CONTAINING PROTEIN"/>
    <property type="match status" value="1"/>
</dbReference>
<dbReference type="RefSeq" id="XP_026605395.1">
    <property type="nucleotide sequence ID" value="XM_026746399.1"/>
</dbReference>
<dbReference type="InterPro" id="IPR036770">
    <property type="entry name" value="Ankyrin_rpt-contain_sf"/>
</dbReference>
<dbReference type="Pfam" id="PF12796">
    <property type="entry name" value="Ank_2"/>
    <property type="match status" value="3"/>
</dbReference>
<feature type="repeat" description="ANK" evidence="6">
    <location>
        <begin position="884"/>
        <end position="909"/>
    </location>
</feature>
<dbReference type="InterPro" id="IPR051631">
    <property type="entry name" value="Ankyrin-KH/SAM_domain"/>
</dbReference>
<feature type="domain" description="Nephrocystin 3-like N-terminal" evidence="10">
    <location>
        <begin position="199"/>
        <end position="377"/>
    </location>
</feature>
<feature type="domain" description="Prion-inhibition and propagation HeLo" evidence="8">
    <location>
        <begin position="5"/>
        <end position="134"/>
    </location>
</feature>
<evidence type="ECO:0000259" key="8">
    <source>
        <dbReference type="Pfam" id="PF14479"/>
    </source>
</evidence>
<keyword evidence="7" id="KW-0732">Signal</keyword>
<keyword evidence="12" id="KW-1185">Reference proteome</keyword>
<dbReference type="InterPro" id="IPR029498">
    <property type="entry name" value="HeLo_dom"/>
</dbReference>
<name>A0A3D8SCH6_9EURO</name>